<accession>A0A815YGW5</accession>
<sequence>LQLPIPTSAIRLR</sequence>
<feature type="non-terminal residue" evidence="1">
    <location>
        <position position="1"/>
    </location>
</feature>
<protein>
    <submittedName>
        <fullName evidence="1">Uncharacterized protein</fullName>
    </submittedName>
</protein>
<comment type="caution">
    <text evidence="1">The sequence shown here is derived from an EMBL/GenBank/DDBJ whole genome shotgun (WGS) entry which is preliminary data.</text>
</comment>
<dbReference type="EMBL" id="CAJNOU010015008">
    <property type="protein sequence ID" value="CAF1570715.1"/>
    <property type="molecule type" value="Genomic_DNA"/>
</dbReference>
<evidence type="ECO:0000313" key="2">
    <source>
        <dbReference type="Proteomes" id="UP000663889"/>
    </source>
</evidence>
<gene>
    <name evidence="1" type="ORF">SEV965_LOCUS39569</name>
</gene>
<name>A0A815YGW5_9BILA</name>
<proteinExistence type="predicted"/>
<reference evidence="1" key="1">
    <citation type="submission" date="2021-02" db="EMBL/GenBank/DDBJ databases">
        <authorList>
            <person name="Nowell W R."/>
        </authorList>
    </citation>
    <scope>NUCLEOTIDE SEQUENCE</scope>
</reference>
<evidence type="ECO:0000313" key="1">
    <source>
        <dbReference type="EMBL" id="CAF1570715.1"/>
    </source>
</evidence>
<dbReference type="Proteomes" id="UP000663889">
    <property type="component" value="Unassembled WGS sequence"/>
</dbReference>
<organism evidence="1 2">
    <name type="scientific">Rotaria sordida</name>
    <dbReference type="NCBI Taxonomy" id="392033"/>
    <lineage>
        <taxon>Eukaryota</taxon>
        <taxon>Metazoa</taxon>
        <taxon>Spiralia</taxon>
        <taxon>Gnathifera</taxon>
        <taxon>Rotifera</taxon>
        <taxon>Eurotatoria</taxon>
        <taxon>Bdelloidea</taxon>
        <taxon>Philodinida</taxon>
        <taxon>Philodinidae</taxon>
        <taxon>Rotaria</taxon>
    </lineage>
</organism>